<name>A0A0K9X8N8_9ACTN</name>
<keyword evidence="7" id="KW-1185">Reference proteome</keyword>
<evidence type="ECO:0000259" key="5">
    <source>
        <dbReference type="Pfam" id="PF01266"/>
    </source>
</evidence>
<dbReference type="PRINTS" id="PR00469">
    <property type="entry name" value="PNDRDTASEII"/>
</dbReference>
<gene>
    <name evidence="6" type="ORF">AC230_23755</name>
</gene>
<protein>
    <submittedName>
        <fullName evidence="6">FAD-dependent oxidoreductase</fullName>
    </submittedName>
</protein>
<evidence type="ECO:0000256" key="2">
    <source>
        <dbReference type="ARBA" id="ARBA00022630"/>
    </source>
</evidence>
<dbReference type="SUPFAM" id="SSF51905">
    <property type="entry name" value="FAD/NAD(P)-binding domain"/>
    <property type="match status" value="1"/>
</dbReference>
<proteinExistence type="predicted"/>
<keyword evidence="4" id="KW-0560">Oxidoreductase</keyword>
<dbReference type="PANTHER" id="PTHR10961:SF7">
    <property type="entry name" value="FAD DEPENDENT OXIDOREDUCTASE DOMAIN-CONTAINING PROTEIN"/>
    <property type="match status" value="1"/>
</dbReference>
<comment type="caution">
    <text evidence="6">The sequence shown here is derived from an EMBL/GenBank/DDBJ whole genome shotgun (WGS) entry which is preliminary data.</text>
</comment>
<dbReference type="RefSeq" id="WP_049718338.1">
    <property type="nucleotide sequence ID" value="NZ_LFXA01000017.1"/>
</dbReference>
<evidence type="ECO:0000313" key="7">
    <source>
        <dbReference type="Proteomes" id="UP000037288"/>
    </source>
</evidence>
<keyword evidence="2" id="KW-0285">Flavoprotein</keyword>
<dbReference type="PANTHER" id="PTHR10961">
    <property type="entry name" value="PEROXISOMAL SARCOSINE OXIDASE"/>
    <property type="match status" value="1"/>
</dbReference>
<dbReference type="InterPro" id="IPR045170">
    <property type="entry name" value="MTOX"/>
</dbReference>
<comment type="cofactor">
    <cofactor evidence="1">
        <name>FAD</name>
        <dbReference type="ChEBI" id="CHEBI:57692"/>
    </cofactor>
</comment>
<keyword evidence="3" id="KW-0274">FAD</keyword>
<evidence type="ECO:0000256" key="1">
    <source>
        <dbReference type="ARBA" id="ARBA00001974"/>
    </source>
</evidence>
<dbReference type="GO" id="GO:0008115">
    <property type="term" value="F:sarcosine oxidase activity"/>
    <property type="evidence" value="ECO:0007669"/>
    <property type="project" value="TreeGrafter"/>
</dbReference>
<accession>A0A0K9X8N8</accession>
<dbReference type="Gene3D" id="3.50.50.60">
    <property type="entry name" value="FAD/NAD(P)-binding domain"/>
    <property type="match status" value="1"/>
</dbReference>
<dbReference type="InterPro" id="IPR036188">
    <property type="entry name" value="FAD/NAD-bd_sf"/>
</dbReference>
<dbReference type="GO" id="GO:0050660">
    <property type="term" value="F:flavin adenine dinucleotide binding"/>
    <property type="evidence" value="ECO:0007669"/>
    <property type="project" value="InterPro"/>
</dbReference>
<dbReference type="Gene3D" id="3.30.9.10">
    <property type="entry name" value="D-Amino Acid Oxidase, subunit A, domain 2"/>
    <property type="match status" value="1"/>
</dbReference>
<evidence type="ECO:0000256" key="4">
    <source>
        <dbReference type="ARBA" id="ARBA00023002"/>
    </source>
</evidence>
<dbReference type="EMBL" id="LFXA01000017">
    <property type="protein sequence ID" value="KNB49789.1"/>
    <property type="molecule type" value="Genomic_DNA"/>
</dbReference>
<dbReference type="InterPro" id="IPR006076">
    <property type="entry name" value="FAD-dep_OxRdtase"/>
</dbReference>
<sequence>MSGTESYDLVVVGGGPIGLSTAWHAVRRGRRRVLVLDRHGFFNERAGSSGSERHWRLQYTQKDIFALTLQTRPLWRELEELTGRKLIHEVGSLWFGDVTVPTNEGHIADTAKAMDEMSVPYEWLSGKEIEKRWGFAHLPAHFEGFLQRDGGAIDVRGTLTALYHLSQEQGAVLRGGETVLEVAPDATGVTVRTDRAAYRADKVVLANNTQANDLMAPWGSGTLDIHLYEMALVSLRQRDRAERPFWFAFQPPTDEDTNLFYGFPPNPWSLSDEVRLGPDFEVNALEHADRATGRPDPRHVRRVTDWVRAHMPWVDPEPTATGTCLAVLPGDPARQFYLGTAEELVDGGDRVVVCASGWAFKLVPLFGRICAELALDGTTAHDIARHALTGLVPGTPR</sequence>
<dbReference type="Pfam" id="PF01266">
    <property type="entry name" value="DAO"/>
    <property type="match status" value="1"/>
</dbReference>
<dbReference type="Proteomes" id="UP000037288">
    <property type="component" value="Unassembled WGS sequence"/>
</dbReference>
<dbReference type="STRING" id="1678637.AC230_23755"/>
<reference evidence="7" key="1">
    <citation type="submission" date="2015-07" db="EMBL/GenBank/DDBJ databases">
        <title>Draft genome sequence of Streptomyces sp. CMAA 1322, a bacterium isolated from Caatinga biome, from dry forest semiarid of Brazil.</title>
        <authorList>
            <person name="Santos S.N."/>
            <person name="Gacesa R."/>
            <person name="Taketani R.G."/>
            <person name="Long P.F."/>
            <person name="Melo I.S."/>
        </authorList>
    </citation>
    <scope>NUCLEOTIDE SEQUENCE [LARGE SCALE GENOMIC DNA]</scope>
    <source>
        <strain evidence="7">CMAA 1322</strain>
    </source>
</reference>
<evidence type="ECO:0000313" key="6">
    <source>
        <dbReference type="EMBL" id="KNB49789.1"/>
    </source>
</evidence>
<dbReference type="AlphaFoldDB" id="A0A0K9X8N8"/>
<dbReference type="OrthoDB" id="9806452at2"/>
<evidence type="ECO:0000256" key="3">
    <source>
        <dbReference type="ARBA" id="ARBA00022827"/>
    </source>
</evidence>
<feature type="domain" description="FAD dependent oxidoreductase" evidence="5">
    <location>
        <begin position="8"/>
        <end position="373"/>
    </location>
</feature>
<dbReference type="PATRIC" id="fig|1678637.3.peg.5088"/>
<organism evidence="6 7">
    <name type="scientific">Streptomyces caatingaensis</name>
    <dbReference type="NCBI Taxonomy" id="1678637"/>
    <lineage>
        <taxon>Bacteria</taxon>
        <taxon>Bacillati</taxon>
        <taxon>Actinomycetota</taxon>
        <taxon>Actinomycetes</taxon>
        <taxon>Kitasatosporales</taxon>
        <taxon>Streptomycetaceae</taxon>
        <taxon>Streptomyces</taxon>
    </lineage>
</organism>